<evidence type="ECO:0000256" key="12">
    <source>
        <dbReference type="ARBA" id="ARBA00034617"/>
    </source>
</evidence>
<evidence type="ECO:0000256" key="3">
    <source>
        <dbReference type="ARBA" id="ARBA00022741"/>
    </source>
</evidence>
<feature type="compositionally biased region" description="Acidic residues" evidence="16">
    <location>
        <begin position="773"/>
        <end position="791"/>
    </location>
</feature>
<comment type="similarity">
    <text evidence="1">Belongs to the helicase family. UvrD subfamily.</text>
</comment>
<dbReference type="GO" id="GO:0005524">
    <property type="term" value="F:ATP binding"/>
    <property type="evidence" value="ECO:0007669"/>
    <property type="project" value="UniProtKB-UniRule"/>
</dbReference>
<dbReference type="Pfam" id="PF12705">
    <property type="entry name" value="PDDEXK_1"/>
    <property type="match status" value="1"/>
</dbReference>
<keyword evidence="2" id="KW-0540">Nuclease</keyword>
<dbReference type="EMBL" id="JAGYPE010000002">
    <property type="protein sequence ID" value="MBS4182650.1"/>
    <property type="molecule type" value="Genomic_DNA"/>
</dbReference>
<feature type="domain" description="UvrD-like helicase C-terminal" evidence="18">
    <location>
        <begin position="325"/>
        <end position="625"/>
    </location>
</feature>
<evidence type="ECO:0000256" key="9">
    <source>
        <dbReference type="ARBA" id="ARBA00023125"/>
    </source>
</evidence>
<reference evidence="19" key="1">
    <citation type="submission" date="2021-05" db="EMBL/GenBank/DDBJ databases">
        <title>Novel Bacillus species.</title>
        <authorList>
            <person name="Liu G."/>
        </authorList>
    </citation>
    <scope>NUCLEOTIDE SEQUENCE</scope>
    <source>
        <strain evidence="19">FJAT-50051</strain>
    </source>
</reference>
<dbReference type="Pfam" id="PF00580">
    <property type="entry name" value="UvrD-helicase"/>
    <property type="match status" value="1"/>
</dbReference>
<evidence type="ECO:0000256" key="1">
    <source>
        <dbReference type="ARBA" id="ARBA00009922"/>
    </source>
</evidence>
<dbReference type="Gene3D" id="3.40.50.300">
    <property type="entry name" value="P-loop containing nucleotide triphosphate hydrolases"/>
    <property type="match status" value="2"/>
</dbReference>
<feature type="region of interest" description="Disordered" evidence="16">
    <location>
        <begin position="762"/>
        <end position="797"/>
    </location>
</feature>
<dbReference type="Gene3D" id="1.10.10.160">
    <property type="match status" value="1"/>
</dbReference>
<dbReference type="InterPro" id="IPR013986">
    <property type="entry name" value="DExx_box_DNA_helicase_dom_sf"/>
</dbReference>
<dbReference type="InterPro" id="IPR000212">
    <property type="entry name" value="DNA_helicase_UvrD/REP"/>
</dbReference>
<dbReference type="EC" id="5.6.2.4" evidence="13"/>
<keyword evidence="4" id="KW-0227">DNA damage</keyword>
<keyword evidence="5 15" id="KW-0378">Hydrolase</keyword>
<comment type="catalytic activity">
    <reaction evidence="14">
        <text>ATP + H2O = ADP + phosphate + H(+)</text>
        <dbReference type="Rhea" id="RHEA:13065"/>
        <dbReference type="ChEBI" id="CHEBI:15377"/>
        <dbReference type="ChEBI" id="CHEBI:15378"/>
        <dbReference type="ChEBI" id="CHEBI:30616"/>
        <dbReference type="ChEBI" id="CHEBI:43474"/>
        <dbReference type="ChEBI" id="CHEBI:456216"/>
        <dbReference type="EC" id="5.6.2.4"/>
    </reaction>
</comment>
<evidence type="ECO:0000259" key="18">
    <source>
        <dbReference type="PROSITE" id="PS51217"/>
    </source>
</evidence>
<accession>A0A942YAA6</accession>
<organism evidence="19">
    <name type="scientific">Neobacillus citreus</name>
    <dbReference type="NCBI Taxonomy" id="2833578"/>
    <lineage>
        <taxon>Bacteria</taxon>
        <taxon>Bacillati</taxon>
        <taxon>Bacillota</taxon>
        <taxon>Bacilli</taxon>
        <taxon>Bacillales</taxon>
        <taxon>Bacillaceae</taxon>
        <taxon>Neobacillus</taxon>
    </lineage>
</organism>
<dbReference type="PANTHER" id="PTHR11070:SF59">
    <property type="entry name" value="DNA 3'-5' HELICASE"/>
    <property type="match status" value="1"/>
</dbReference>
<sequence>MPKTTLTTAPEVDVARALDPDPTQQAVLALPDGRHAAVFGAPGTGKTTTLTRLVAQRMRRDDAVSTDGHATVLALTSARTAATALRDRLAAAVDRVVPGALARTVNSLAFQVVAHAAAVQGQDTPTLLTGGEQDRIIADLLAGHELDGTGPAWPDPITAVVRERAGFRTALRDVMMRAVAAGIEPDDMRELGDETGHPEWRAVADFVDGYRAALTAFRATSLDSAELVAFATAAVLRGELPASVAALRLVVVDDTQELVEGEIALLGALARSGVQLVAFGDPDIAASAFRGAEPDVLGRLAVRLGVDRVDDVVLGTVHRHPSAVRALVDAVTGRIGAAAAGRQRLATASRTDSRPDAVVHLEAASRSALVTAVARRLREHRLLDGVPWHRMVVVTRSGAAIPELVRSLSVAEVPATAGAAPVRPRDDPAARALLDAAAVALGVLPLDPALATAFATGPLGGLDTLAMRRLRLALRREELAGGGTRTADELLVDALGAPERIATIDAAFARRAARLARSLVQARADADAGASIEEILWGLWERSGLAGTWGGQSAAGGVGAAEADRHLDAVVGLFTAAKRFVERSPDAPARVFVDDLLGADLPEDSIGPDRTAGRVRVLTPSATIGLECDVVVVLGLQDGVWPNTRVRGSLLDPDGLVRAAEGIPHSPVDDRAAVIADELRLFARAVSRATTQVIVGTVANDDEAPSPFVRLVPVPPDRQPTVHPLSLRGLAGSLRRRVVTTGDHEAASALARLAEAEVPGAAPDDWYGLAEPTTEDPLVDLDAPPEPDPDGGEPIAPTVAVSPSRIGTFEECPVHWFVQTFGGGAPSPAMGIGTIVHEAMEHATAVDVESLWERVEARWDELTFESPWVADRERARTRRMIEGLSDYLRTFASAGRRLLGAETSFALVTGPARVRGSIDRIEIDPEGRVSVVDLKTGRSMPSEKKDMPEHPQLGAYQLAVEDGAVDGVPPGAPMADARLVFVQNPRGGHAYSERTQHAFDDDARGAYRARLHDVARGMAARTFVANVDDHCEKARTGVECRIHVVGEVTW</sequence>
<dbReference type="GO" id="GO:0005829">
    <property type="term" value="C:cytosol"/>
    <property type="evidence" value="ECO:0007669"/>
    <property type="project" value="TreeGrafter"/>
</dbReference>
<keyword evidence="8 15" id="KW-0067">ATP-binding</keyword>
<keyword evidence="7" id="KW-0269">Exonuclease</keyword>
<dbReference type="InterPro" id="IPR038726">
    <property type="entry name" value="PDDEXK_AddAB-type"/>
</dbReference>
<evidence type="ECO:0000256" key="6">
    <source>
        <dbReference type="ARBA" id="ARBA00022806"/>
    </source>
</evidence>
<evidence type="ECO:0000256" key="8">
    <source>
        <dbReference type="ARBA" id="ARBA00022840"/>
    </source>
</evidence>
<dbReference type="InterPro" id="IPR014016">
    <property type="entry name" value="UvrD-like_ATP-bd"/>
</dbReference>
<dbReference type="AlphaFoldDB" id="A0A942YAA6"/>
<evidence type="ECO:0000256" key="4">
    <source>
        <dbReference type="ARBA" id="ARBA00022763"/>
    </source>
</evidence>
<gene>
    <name evidence="19" type="ORF">KHB02_14720</name>
</gene>
<dbReference type="InterPro" id="IPR011604">
    <property type="entry name" value="PDDEXK-like_dom_sf"/>
</dbReference>
<evidence type="ECO:0000256" key="11">
    <source>
        <dbReference type="ARBA" id="ARBA00023235"/>
    </source>
</evidence>
<keyword evidence="10" id="KW-0234">DNA repair</keyword>
<dbReference type="GO" id="GO:0004527">
    <property type="term" value="F:exonuclease activity"/>
    <property type="evidence" value="ECO:0007669"/>
    <property type="project" value="UniProtKB-KW"/>
</dbReference>
<dbReference type="GO" id="GO:0000725">
    <property type="term" value="P:recombinational repair"/>
    <property type="evidence" value="ECO:0007669"/>
    <property type="project" value="TreeGrafter"/>
</dbReference>
<keyword evidence="11" id="KW-0413">Isomerase</keyword>
<proteinExistence type="inferred from homology"/>
<dbReference type="PROSITE" id="PS51217">
    <property type="entry name" value="UVRD_HELICASE_CTER"/>
    <property type="match status" value="1"/>
</dbReference>
<dbReference type="Gene3D" id="3.90.320.10">
    <property type="match status" value="1"/>
</dbReference>
<dbReference type="GO" id="GO:0033202">
    <property type="term" value="C:DNA helicase complex"/>
    <property type="evidence" value="ECO:0007669"/>
    <property type="project" value="TreeGrafter"/>
</dbReference>
<feature type="domain" description="UvrD-like helicase ATP-binding" evidence="17">
    <location>
        <begin position="19"/>
        <end position="321"/>
    </location>
</feature>
<evidence type="ECO:0000256" key="10">
    <source>
        <dbReference type="ARBA" id="ARBA00023204"/>
    </source>
</evidence>
<feature type="binding site" evidence="15">
    <location>
        <begin position="40"/>
        <end position="47"/>
    </location>
    <ligand>
        <name>ATP</name>
        <dbReference type="ChEBI" id="CHEBI:30616"/>
    </ligand>
</feature>
<evidence type="ECO:0000256" key="5">
    <source>
        <dbReference type="ARBA" id="ARBA00022801"/>
    </source>
</evidence>
<evidence type="ECO:0000259" key="17">
    <source>
        <dbReference type="PROSITE" id="PS51198"/>
    </source>
</evidence>
<evidence type="ECO:0000256" key="16">
    <source>
        <dbReference type="SAM" id="MobiDB-lite"/>
    </source>
</evidence>
<dbReference type="PANTHER" id="PTHR11070">
    <property type="entry name" value="UVRD / RECB / PCRA DNA HELICASE FAMILY MEMBER"/>
    <property type="match status" value="1"/>
</dbReference>
<dbReference type="InterPro" id="IPR014017">
    <property type="entry name" value="DNA_helicase_UvrD-like_C"/>
</dbReference>
<dbReference type="SUPFAM" id="SSF52540">
    <property type="entry name" value="P-loop containing nucleoside triphosphate hydrolases"/>
    <property type="match status" value="1"/>
</dbReference>
<evidence type="ECO:0000256" key="15">
    <source>
        <dbReference type="PROSITE-ProRule" id="PRU00560"/>
    </source>
</evidence>
<keyword evidence="3 15" id="KW-0547">Nucleotide-binding</keyword>
<evidence type="ECO:0000256" key="13">
    <source>
        <dbReference type="ARBA" id="ARBA00034808"/>
    </source>
</evidence>
<keyword evidence="9" id="KW-0238">DNA-binding</keyword>
<dbReference type="GO" id="GO:0003677">
    <property type="term" value="F:DNA binding"/>
    <property type="evidence" value="ECO:0007669"/>
    <property type="project" value="UniProtKB-KW"/>
</dbReference>
<evidence type="ECO:0000256" key="7">
    <source>
        <dbReference type="ARBA" id="ARBA00022839"/>
    </source>
</evidence>
<keyword evidence="6 15" id="KW-0347">Helicase</keyword>
<comment type="catalytic activity">
    <reaction evidence="12">
        <text>Couples ATP hydrolysis with the unwinding of duplex DNA by translocating in the 3'-5' direction.</text>
        <dbReference type="EC" id="5.6.2.4"/>
    </reaction>
</comment>
<dbReference type="PROSITE" id="PS51198">
    <property type="entry name" value="UVRD_HELICASE_ATP_BIND"/>
    <property type="match status" value="1"/>
</dbReference>
<evidence type="ECO:0000313" key="19">
    <source>
        <dbReference type="EMBL" id="MBS4182650.1"/>
    </source>
</evidence>
<protein>
    <recommendedName>
        <fullName evidence="13">DNA 3'-5' helicase</fullName>
        <ecNumber evidence="13">5.6.2.4</ecNumber>
    </recommendedName>
</protein>
<evidence type="ECO:0000256" key="2">
    <source>
        <dbReference type="ARBA" id="ARBA00022722"/>
    </source>
</evidence>
<dbReference type="GO" id="GO:0043138">
    <property type="term" value="F:3'-5' DNA helicase activity"/>
    <property type="evidence" value="ECO:0007669"/>
    <property type="project" value="UniProtKB-EC"/>
</dbReference>
<evidence type="ECO:0000256" key="14">
    <source>
        <dbReference type="ARBA" id="ARBA00048988"/>
    </source>
</evidence>
<name>A0A942YAA6_9BACI</name>
<dbReference type="InterPro" id="IPR027417">
    <property type="entry name" value="P-loop_NTPase"/>
</dbReference>
<comment type="caution">
    <text evidence="19">The sequence shown here is derived from an EMBL/GenBank/DDBJ whole genome shotgun (WGS) entry which is preliminary data.</text>
</comment>